<keyword evidence="4" id="KW-0804">Transcription</keyword>
<evidence type="ECO:0000256" key="3">
    <source>
        <dbReference type="ARBA" id="ARBA00023125"/>
    </source>
</evidence>
<evidence type="ECO:0000256" key="2">
    <source>
        <dbReference type="ARBA" id="ARBA00023015"/>
    </source>
</evidence>
<dbReference type="PROSITE" id="PS00552">
    <property type="entry name" value="HTH_MERR_1"/>
    <property type="match status" value="1"/>
</dbReference>
<dbReference type="SUPFAM" id="SSF46955">
    <property type="entry name" value="Putative DNA-binding domain"/>
    <property type="match status" value="1"/>
</dbReference>
<dbReference type="Pfam" id="PF13411">
    <property type="entry name" value="MerR_1"/>
    <property type="match status" value="1"/>
</dbReference>
<protein>
    <submittedName>
        <fullName evidence="7">Hg(II)-responsive transcriptional regulator</fullName>
    </submittedName>
</protein>
<evidence type="ECO:0000313" key="7">
    <source>
        <dbReference type="EMBL" id="GAA2734855.1"/>
    </source>
</evidence>
<evidence type="ECO:0000256" key="5">
    <source>
        <dbReference type="SAM" id="Coils"/>
    </source>
</evidence>
<accession>A0ABP6H4X9</accession>
<dbReference type="PANTHER" id="PTHR30204:SF69">
    <property type="entry name" value="MERR-FAMILY TRANSCRIPTIONAL REGULATOR"/>
    <property type="match status" value="1"/>
</dbReference>
<keyword evidence="8" id="KW-1185">Reference proteome</keyword>
<comment type="caution">
    <text evidence="7">The sequence shown here is derived from an EMBL/GenBank/DDBJ whole genome shotgun (WGS) entry which is preliminary data.</text>
</comment>
<sequence>MSEGNGGLRSGRLADAAGVNPQTLRYYERRGLLAEPGRTLGGHRLYPAEALTVLRVIKAAQRLGFTLEEIADLLPTAAHRHGRSDAPLVERARLKLTEVEERLADLTVIRKALQQTIDAGCSDLIACAEAPDCPLPFAEPARPSPKSAP</sequence>
<dbReference type="PRINTS" id="PR00040">
    <property type="entry name" value="HTHMERR"/>
</dbReference>
<dbReference type="Proteomes" id="UP001501842">
    <property type="component" value="Unassembled WGS sequence"/>
</dbReference>
<dbReference type="InterPro" id="IPR009061">
    <property type="entry name" value="DNA-bd_dom_put_sf"/>
</dbReference>
<dbReference type="RefSeq" id="WP_344455014.1">
    <property type="nucleotide sequence ID" value="NZ_BAAATZ010000029.1"/>
</dbReference>
<dbReference type="PROSITE" id="PS50937">
    <property type="entry name" value="HTH_MERR_2"/>
    <property type="match status" value="1"/>
</dbReference>
<dbReference type="SMART" id="SM00422">
    <property type="entry name" value="HTH_MERR"/>
    <property type="match status" value="1"/>
</dbReference>
<evidence type="ECO:0000256" key="4">
    <source>
        <dbReference type="ARBA" id="ARBA00023163"/>
    </source>
</evidence>
<keyword evidence="2" id="KW-0805">Transcription regulation</keyword>
<gene>
    <name evidence="7" type="primary">merR</name>
    <name evidence="7" type="ORF">GCM10010439_58200</name>
</gene>
<evidence type="ECO:0000259" key="6">
    <source>
        <dbReference type="PROSITE" id="PS50937"/>
    </source>
</evidence>
<dbReference type="EMBL" id="BAAATZ010000029">
    <property type="protein sequence ID" value="GAA2734855.1"/>
    <property type="molecule type" value="Genomic_DNA"/>
</dbReference>
<evidence type="ECO:0000313" key="8">
    <source>
        <dbReference type="Proteomes" id="UP001501842"/>
    </source>
</evidence>
<dbReference type="PANTHER" id="PTHR30204">
    <property type="entry name" value="REDOX-CYCLING DRUG-SENSING TRANSCRIPTIONAL ACTIVATOR SOXR"/>
    <property type="match status" value="1"/>
</dbReference>
<keyword evidence="1" id="KW-0678">Repressor</keyword>
<evidence type="ECO:0000256" key="1">
    <source>
        <dbReference type="ARBA" id="ARBA00022491"/>
    </source>
</evidence>
<dbReference type="InterPro" id="IPR047057">
    <property type="entry name" value="MerR_fam"/>
</dbReference>
<proteinExistence type="predicted"/>
<feature type="domain" description="HTH merR-type" evidence="6">
    <location>
        <begin position="7"/>
        <end position="76"/>
    </location>
</feature>
<organism evidence="7 8">
    <name type="scientific">Actinocorallia aurantiaca</name>
    <dbReference type="NCBI Taxonomy" id="46204"/>
    <lineage>
        <taxon>Bacteria</taxon>
        <taxon>Bacillati</taxon>
        <taxon>Actinomycetota</taxon>
        <taxon>Actinomycetes</taxon>
        <taxon>Streptosporangiales</taxon>
        <taxon>Thermomonosporaceae</taxon>
        <taxon>Actinocorallia</taxon>
    </lineage>
</organism>
<keyword evidence="5" id="KW-0175">Coiled coil</keyword>
<dbReference type="InterPro" id="IPR000551">
    <property type="entry name" value="MerR-type_HTH_dom"/>
</dbReference>
<keyword evidence="3" id="KW-0238">DNA-binding</keyword>
<dbReference type="Gene3D" id="1.10.1660.10">
    <property type="match status" value="1"/>
</dbReference>
<reference evidence="8" key="1">
    <citation type="journal article" date="2019" name="Int. J. Syst. Evol. Microbiol.">
        <title>The Global Catalogue of Microorganisms (GCM) 10K type strain sequencing project: providing services to taxonomists for standard genome sequencing and annotation.</title>
        <authorList>
            <consortium name="The Broad Institute Genomics Platform"/>
            <consortium name="The Broad Institute Genome Sequencing Center for Infectious Disease"/>
            <person name="Wu L."/>
            <person name="Ma J."/>
        </authorList>
    </citation>
    <scope>NUCLEOTIDE SEQUENCE [LARGE SCALE GENOMIC DNA]</scope>
    <source>
        <strain evidence="8">JCM 8201</strain>
    </source>
</reference>
<name>A0ABP6H4X9_9ACTN</name>
<feature type="coiled-coil region" evidence="5">
    <location>
        <begin position="89"/>
        <end position="116"/>
    </location>
</feature>